<gene>
    <name evidence="1" type="ORF">BDM02DRAFT_3104278</name>
</gene>
<organism evidence="1 2">
    <name type="scientific">Thelephora ganbajun</name>
    <name type="common">Ganba fungus</name>
    <dbReference type="NCBI Taxonomy" id="370292"/>
    <lineage>
        <taxon>Eukaryota</taxon>
        <taxon>Fungi</taxon>
        <taxon>Dikarya</taxon>
        <taxon>Basidiomycota</taxon>
        <taxon>Agaricomycotina</taxon>
        <taxon>Agaricomycetes</taxon>
        <taxon>Thelephorales</taxon>
        <taxon>Thelephoraceae</taxon>
        <taxon>Thelephora</taxon>
    </lineage>
</organism>
<evidence type="ECO:0000313" key="1">
    <source>
        <dbReference type="EMBL" id="KAF9643558.1"/>
    </source>
</evidence>
<name>A0ACB6Z1W3_THEGA</name>
<comment type="caution">
    <text evidence="1">The sequence shown here is derived from an EMBL/GenBank/DDBJ whole genome shotgun (WGS) entry which is preliminary data.</text>
</comment>
<accession>A0ACB6Z1W3</accession>
<reference evidence="1" key="2">
    <citation type="journal article" date="2020" name="Nat. Commun.">
        <title>Large-scale genome sequencing of mycorrhizal fungi provides insights into the early evolution of symbiotic traits.</title>
        <authorList>
            <person name="Miyauchi S."/>
            <person name="Kiss E."/>
            <person name="Kuo A."/>
            <person name="Drula E."/>
            <person name="Kohler A."/>
            <person name="Sanchez-Garcia M."/>
            <person name="Morin E."/>
            <person name="Andreopoulos B."/>
            <person name="Barry K.W."/>
            <person name="Bonito G."/>
            <person name="Buee M."/>
            <person name="Carver A."/>
            <person name="Chen C."/>
            <person name="Cichocki N."/>
            <person name="Clum A."/>
            <person name="Culley D."/>
            <person name="Crous P.W."/>
            <person name="Fauchery L."/>
            <person name="Girlanda M."/>
            <person name="Hayes R.D."/>
            <person name="Keri Z."/>
            <person name="LaButti K."/>
            <person name="Lipzen A."/>
            <person name="Lombard V."/>
            <person name="Magnuson J."/>
            <person name="Maillard F."/>
            <person name="Murat C."/>
            <person name="Nolan M."/>
            <person name="Ohm R.A."/>
            <person name="Pangilinan J."/>
            <person name="Pereira M.F."/>
            <person name="Perotto S."/>
            <person name="Peter M."/>
            <person name="Pfister S."/>
            <person name="Riley R."/>
            <person name="Sitrit Y."/>
            <person name="Stielow J.B."/>
            <person name="Szollosi G."/>
            <person name="Zifcakova L."/>
            <person name="Stursova M."/>
            <person name="Spatafora J.W."/>
            <person name="Tedersoo L."/>
            <person name="Vaario L.M."/>
            <person name="Yamada A."/>
            <person name="Yan M."/>
            <person name="Wang P."/>
            <person name="Xu J."/>
            <person name="Bruns T."/>
            <person name="Baldrian P."/>
            <person name="Vilgalys R."/>
            <person name="Dunand C."/>
            <person name="Henrissat B."/>
            <person name="Grigoriev I.V."/>
            <person name="Hibbett D."/>
            <person name="Nagy L.G."/>
            <person name="Martin F.M."/>
        </authorList>
    </citation>
    <scope>NUCLEOTIDE SEQUENCE</scope>
    <source>
        <strain evidence="1">P2</strain>
    </source>
</reference>
<feature type="non-terminal residue" evidence="1">
    <location>
        <position position="1"/>
    </location>
</feature>
<proteinExistence type="predicted"/>
<protein>
    <submittedName>
        <fullName evidence="1">Alpha/beta-hydrolase</fullName>
    </submittedName>
</protein>
<reference evidence="1" key="1">
    <citation type="submission" date="2019-10" db="EMBL/GenBank/DDBJ databases">
        <authorList>
            <consortium name="DOE Joint Genome Institute"/>
            <person name="Kuo A."/>
            <person name="Miyauchi S."/>
            <person name="Kiss E."/>
            <person name="Drula E."/>
            <person name="Kohler A."/>
            <person name="Sanchez-Garcia M."/>
            <person name="Andreopoulos B."/>
            <person name="Barry K.W."/>
            <person name="Bonito G."/>
            <person name="Buee M."/>
            <person name="Carver A."/>
            <person name="Chen C."/>
            <person name="Cichocki N."/>
            <person name="Clum A."/>
            <person name="Culley D."/>
            <person name="Crous P.W."/>
            <person name="Fauchery L."/>
            <person name="Girlanda M."/>
            <person name="Hayes R."/>
            <person name="Keri Z."/>
            <person name="Labutti K."/>
            <person name="Lipzen A."/>
            <person name="Lombard V."/>
            <person name="Magnuson J."/>
            <person name="Maillard F."/>
            <person name="Morin E."/>
            <person name="Murat C."/>
            <person name="Nolan M."/>
            <person name="Ohm R."/>
            <person name="Pangilinan J."/>
            <person name="Pereira M."/>
            <person name="Perotto S."/>
            <person name="Peter M."/>
            <person name="Riley R."/>
            <person name="Sitrit Y."/>
            <person name="Stielow B."/>
            <person name="Szollosi G."/>
            <person name="Zifcakova L."/>
            <person name="Stursova M."/>
            <person name="Spatafora J.W."/>
            <person name="Tedersoo L."/>
            <person name="Vaario L.-M."/>
            <person name="Yamada A."/>
            <person name="Yan M."/>
            <person name="Wang P."/>
            <person name="Xu J."/>
            <person name="Bruns T."/>
            <person name="Baldrian P."/>
            <person name="Vilgalys R."/>
            <person name="Henrissat B."/>
            <person name="Grigoriev I.V."/>
            <person name="Hibbett D."/>
            <person name="Nagy L.G."/>
            <person name="Martin F.M."/>
        </authorList>
    </citation>
    <scope>NUCLEOTIDE SEQUENCE</scope>
    <source>
        <strain evidence="1">P2</strain>
    </source>
</reference>
<sequence>NLCYEETEVIANYLNHPDIKELLGVEAPANFTSCLDSVFDGFIKHMGRFRVQTQLYVGQLLERGVRVLIYLGTYDWQCNASANKLWVERLEWGGQEEYLANSWRDWTVGGKKVGETKSSGSLTVATVDGAGHMISRSSSTITGFN</sequence>
<dbReference type="EMBL" id="MU118208">
    <property type="protein sequence ID" value="KAF9643558.1"/>
    <property type="molecule type" value="Genomic_DNA"/>
</dbReference>
<evidence type="ECO:0000313" key="2">
    <source>
        <dbReference type="Proteomes" id="UP000886501"/>
    </source>
</evidence>
<dbReference type="Proteomes" id="UP000886501">
    <property type="component" value="Unassembled WGS sequence"/>
</dbReference>
<keyword evidence="2" id="KW-1185">Reference proteome</keyword>